<organism evidence="1 2">
    <name type="scientific">Nocardioides mangrovi</name>
    <dbReference type="NCBI Taxonomy" id="2874580"/>
    <lineage>
        <taxon>Bacteria</taxon>
        <taxon>Bacillati</taxon>
        <taxon>Actinomycetota</taxon>
        <taxon>Actinomycetes</taxon>
        <taxon>Propionibacteriales</taxon>
        <taxon>Nocardioidaceae</taxon>
        <taxon>Nocardioides</taxon>
    </lineage>
</organism>
<dbReference type="Proteomes" id="UP000780875">
    <property type="component" value="Unassembled WGS sequence"/>
</dbReference>
<keyword evidence="2" id="KW-1185">Reference proteome</keyword>
<dbReference type="InterPro" id="IPR010310">
    <property type="entry name" value="T7SS_ESAT-6-like"/>
</dbReference>
<dbReference type="RefSeq" id="WP_224122012.1">
    <property type="nucleotide sequence ID" value="NZ_JAIQZJ010000002.1"/>
</dbReference>
<reference evidence="1 2" key="1">
    <citation type="submission" date="2021-09" db="EMBL/GenBank/DDBJ databases">
        <title>Whole genome sequence of Nocardioides sp. GBK3QG-3.</title>
        <authorList>
            <person name="Tuo L."/>
        </authorList>
    </citation>
    <scope>NUCLEOTIDE SEQUENCE [LARGE SCALE GENOMIC DNA]</scope>
    <source>
        <strain evidence="1 2">GBK3QG-3</strain>
    </source>
</reference>
<dbReference type="EMBL" id="JAIQZJ010000002">
    <property type="protein sequence ID" value="MBZ5737636.1"/>
    <property type="molecule type" value="Genomic_DNA"/>
</dbReference>
<evidence type="ECO:0000313" key="2">
    <source>
        <dbReference type="Proteomes" id="UP000780875"/>
    </source>
</evidence>
<comment type="caution">
    <text evidence="1">The sequence shown here is derived from an EMBL/GenBank/DDBJ whole genome shotgun (WGS) entry which is preliminary data.</text>
</comment>
<sequence>MALGITANGIEFTDAVTDLRAAADRLRDDRDRAARSVDGLLSGWTGTAADSYDAGWAAWCDGAGRVLDGLATMADLVQSVAADLSRTDDSSAADLARLTSRLG</sequence>
<protein>
    <submittedName>
        <fullName evidence="1">WXG100 family type VII secretion target</fullName>
    </submittedName>
</protein>
<dbReference type="Pfam" id="PF06013">
    <property type="entry name" value="WXG100"/>
    <property type="match status" value="1"/>
</dbReference>
<evidence type="ECO:0000313" key="1">
    <source>
        <dbReference type="EMBL" id="MBZ5737636.1"/>
    </source>
</evidence>
<dbReference type="Gene3D" id="1.10.287.1060">
    <property type="entry name" value="ESAT-6-like"/>
    <property type="match status" value="1"/>
</dbReference>
<proteinExistence type="predicted"/>
<dbReference type="InterPro" id="IPR036689">
    <property type="entry name" value="ESAT-6-like_sf"/>
</dbReference>
<gene>
    <name evidence="1" type="ORF">K8U61_05630</name>
</gene>
<name>A0ABS7U9H9_9ACTN</name>
<dbReference type="SUPFAM" id="SSF140453">
    <property type="entry name" value="EsxAB dimer-like"/>
    <property type="match status" value="1"/>
</dbReference>
<accession>A0ABS7U9H9</accession>